<organism evidence="1 2">
    <name type="scientific">Lutibacter holmesii</name>
    <dbReference type="NCBI Taxonomy" id="1137985"/>
    <lineage>
        <taxon>Bacteria</taxon>
        <taxon>Pseudomonadati</taxon>
        <taxon>Bacteroidota</taxon>
        <taxon>Flavobacteriia</taxon>
        <taxon>Flavobacteriales</taxon>
        <taxon>Flavobacteriaceae</taxon>
        <taxon>Lutibacter</taxon>
    </lineage>
</organism>
<dbReference type="Proteomes" id="UP001597241">
    <property type="component" value="Unassembled WGS sequence"/>
</dbReference>
<gene>
    <name evidence="1" type="ORF">ACFQ5N_00925</name>
</gene>
<accession>A0ABW3WJS6</accession>
<evidence type="ECO:0008006" key="3">
    <source>
        <dbReference type="Google" id="ProtNLM"/>
    </source>
</evidence>
<proteinExistence type="predicted"/>
<dbReference type="EMBL" id="JBHTMV010000001">
    <property type="protein sequence ID" value="MFD1292382.1"/>
    <property type="molecule type" value="Genomic_DNA"/>
</dbReference>
<sequence>MKNILNTLLALSVISFSSCISKSGHHNFVNGKLIDMSDLSGCTWLIELDNGQLLNPLNIREFNFEKSNGLKVSFDYEEIKEVATICMSGKTVQLNRIHISSE</sequence>
<dbReference type="PROSITE" id="PS51257">
    <property type="entry name" value="PROKAR_LIPOPROTEIN"/>
    <property type="match status" value="1"/>
</dbReference>
<name>A0ABW3WJS6_9FLAO</name>
<reference evidence="2" key="1">
    <citation type="journal article" date="2019" name="Int. J. Syst. Evol. Microbiol.">
        <title>The Global Catalogue of Microorganisms (GCM) 10K type strain sequencing project: providing services to taxonomists for standard genome sequencing and annotation.</title>
        <authorList>
            <consortium name="The Broad Institute Genomics Platform"/>
            <consortium name="The Broad Institute Genome Sequencing Center for Infectious Disease"/>
            <person name="Wu L."/>
            <person name="Ma J."/>
        </authorList>
    </citation>
    <scope>NUCLEOTIDE SEQUENCE [LARGE SCALE GENOMIC DNA]</scope>
    <source>
        <strain evidence="2">CCUG 62221</strain>
    </source>
</reference>
<comment type="caution">
    <text evidence="1">The sequence shown here is derived from an EMBL/GenBank/DDBJ whole genome shotgun (WGS) entry which is preliminary data.</text>
</comment>
<protein>
    <recommendedName>
        <fullName evidence="3">Lipoprotein</fullName>
    </recommendedName>
</protein>
<keyword evidence="2" id="KW-1185">Reference proteome</keyword>
<evidence type="ECO:0000313" key="1">
    <source>
        <dbReference type="EMBL" id="MFD1292382.1"/>
    </source>
</evidence>
<evidence type="ECO:0000313" key="2">
    <source>
        <dbReference type="Proteomes" id="UP001597241"/>
    </source>
</evidence>
<dbReference type="RefSeq" id="WP_386806960.1">
    <property type="nucleotide sequence ID" value="NZ_JBHTMV010000001.1"/>
</dbReference>